<keyword evidence="10" id="KW-1185">Reference proteome</keyword>
<reference evidence="9 10" key="1">
    <citation type="submission" date="2021-03" db="EMBL/GenBank/DDBJ databases">
        <title>Aliifodinibius sp. nov., a new bacterium isolated from saline soil.</title>
        <authorList>
            <person name="Galisteo C."/>
            <person name="De La Haba R."/>
            <person name="Sanchez-Porro C."/>
            <person name="Ventosa A."/>
        </authorList>
    </citation>
    <scope>NUCLEOTIDE SEQUENCE [LARGE SCALE GENOMIC DNA]</scope>
    <source>
        <strain evidence="9 10">1BSP15-2V2</strain>
    </source>
</reference>
<proteinExistence type="inferred from homology"/>
<dbReference type="InterPro" id="IPR033985">
    <property type="entry name" value="SusD-like_N"/>
</dbReference>
<protein>
    <submittedName>
        <fullName evidence="9">RagB/SusD family nutrient uptake outer membrane protein</fullName>
    </submittedName>
</protein>
<feature type="signal peptide" evidence="6">
    <location>
        <begin position="1"/>
        <end position="17"/>
    </location>
</feature>
<dbReference type="Pfam" id="PF07980">
    <property type="entry name" value="SusD_RagB"/>
    <property type="match status" value="1"/>
</dbReference>
<dbReference type="SUPFAM" id="SSF48452">
    <property type="entry name" value="TPR-like"/>
    <property type="match status" value="1"/>
</dbReference>
<keyword evidence="3 6" id="KW-0732">Signal</keyword>
<feature type="domain" description="RagB/SusD" evidence="7">
    <location>
        <begin position="370"/>
        <end position="452"/>
    </location>
</feature>
<dbReference type="Gene3D" id="1.25.40.390">
    <property type="match status" value="1"/>
</dbReference>
<evidence type="ECO:0000256" key="2">
    <source>
        <dbReference type="ARBA" id="ARBA00006275"/>
    </source>
</evidence>
<comment type="similarity">
    <text evidence="2">Belongs to the SusD family.</text>
</comment>
<evidence type="ECO:0000259" key="7">
    <source>
        <dbReference type="Pfam" id="PF07980"/>
    </source>
</evidence>
<accession>A0ABT3PSH8</accession>
<evidence type="ECO:0000313" key="9">
    <source>
        <dbReference type="EMBL" id="MCW9708820.1"/>
    </source>
</evidence>
<evidence type="ECO:0000256" key="3">
    <source>
        <dbReference type="ARBA" id="ARBA00022729"/>
    </source>
</evidence>
<evidence type="ECO:0000313" key="10">
    <source>
        <dbReference type="Proteomes" id="UP001207918"/>
    </source>
</evidence>
<sequence length="489" mass="55261">MKRILNISFLIVGLVMAVSCTDNLELSPTSTITSNSFWQNEQDAMGGLNSMYQWFRPQVSSNLYIWGGARSEELSYGLQASEGRERYFENTIDANFAGPDWIRLYTTIYAANLAIAEIPDINFTEESDKSRALARAHTMRAYVYFILARTWGDVPMVTEPIDGFPESTGKERTDVNEIFNLIKQDLDEALSLFPDNSFPDCRCQWSRPAANALKGNVNLWTAKQMDGGQEDLQAALTALQQVQEADVSLLQNFDDIFRYNNKGNSEILMAVHFEDLESGAMYNNSMYVRNDQIPSNVDEESKEVLGTGGGLNRWAPSELLRNQFTEDDSRKEASFAELYTVENGDSTFYASAVTKFRGFVDAGARKFLDDVILYRYADVLLMIAEAKNALGQDPSAEINQVRQRAYGDDFSDHLFVNGSQEVNEEAILQERLRELAFEGKRWWDLVRFGKAFDLVPSLHDDQGEGHLLLWPIPESTRSLNGLVEQNPGY</sequence>
<keyword evidence="4" id="KW-0472">Membrane</keyword>
<gene>
    <name evidence="9" type="ORF">J6I44_18310</name>
</gene>
<feature type="chain" id="PRO_5047372458" evidence="6">
    <location>
        <begin position="18"/>
        <end position="489"/>
    </location>
</feature>
<dbReference type="Proteomes" id="UP001207918">
    <property type="component" value="Unassembled WGS sequence"/>
</dbReference>
<evidence type="ECO:0000259" key="8">
    <source>
        <dbReference type="Pfam" id="PF14322"/>
    </source>
</evidence>
<keyword evidence="5" id="KW-0998">Cell outer membrane</keyword>
<dbReference type="CDD" id="cd08977">
    <property type="entry name" value="SusD"/>
    <property type="match status" value="1"/>
</dbReference>
<organism evidence="9 10">
    <name type="scientific">Fodinibius salsisoli</name>
    <dbReference type="NCBI Taxonomy" id="2820877"/>
    <lineage>
        <taxon>Bacteria</taxon>
        <taxon>Pseudomonadati</taxon>
        <taxon>Balneolota</taxon>
        <taxon>Balneolia</taxon>
        <taxon>Balneolales</taxon>
        <taxon>Balneolaceae</taxon>
        <taxon>Fodinibius</taxon>
    </lineage>
</organism>
<comment type="subcellular location">
    <subcellularLocation>
        <location evidence="1">Cell outer membrane</location>
    </subcellularLocation>
</comment>
<evidence type="ECO:0000256" key="5">
    <source>
        <dbReference type="ARBA" id="ARBA00023237"/>
    </source>
</evidence>
<dbReference type="RefSeq" id="WP_265767629.1">
    <property type="nucleotide sequence ID" value="NZ_JAGGJA010000017.1"/>
</dbReference>
<dbReference type="Pfam" id="PF14322">
    <property type="entry name" value="SusD-like_3"/>
    <property type="match status" value="1"/>
</dbReference>
<name>A0ABT3PSH8_9BACT</name>
<dbReference type="PROSITE" id="PS51257">
    <property type="entry name" value="PROKAR_LIPOPROTEIN"/>
    <property type="match status" value="1"/>
</dbReference>
<comment type="caution">
    <text evidence="9">The sequence shown here is derived from an EMBL/GenBank/DDBJ whole genome shotgun (WGS) entry which is preliminary data.</text>
</comment>
<dbReference type="InterPro" id="IPR012944">
    <property type="entry name" value="SusD_RagB_dom"/>
</dbReference>
<feature type="domain" description="SusD-like N-terminal" evidence="8">
    <location>
        <begin position="91"/>
        <end position="213"/>
    </location>
</feature>
<evidence type="ECO:0000256" key="4">
    <source>
        <dbReference type="ARBA" id="ARBA00023136"/>
    </source>
</evidence>
<evidence type="ECO:0000256" key="6">
    <source>
        <dbReference type="SAM" id="SignalP"/>
    </source>
</evidence>
<evidence type="ECO:0000256" key="1">
    <source>
        <dbReference type="ARBA" id="ARBA00004442"/>
    </source>
</evidence>
<dbReference type="EMBL" id="JAGGJA010000017">
    <property type="protein sequence ID" value="MCW9708820.1"/>
    <property type="molecule type" value="Genomic_DNA"/>
</dbReference>
<dbReference type="InterPro" id="IPR011990">
    <property type="entry name" value="TPR-like_helical_dom_sf"/>
</dbReference>